<keyword evidence="2" id="KW-1185">Reference proteome</keyword>
<name>A0ABM1RWR6_LIMPO</name>
<dbReference type="PANTHER" id="PTHR39959:SF1">
    <property type="entry name" value="ZP DOMAIN-CONTAINING PROTEIN"/>
    <property type="match status" value="1"/>
</dbReference>
<gene>
    <name evidence="3" type="primary">LOC111083531</name>
</gene>
<evidence type="ECO:0000313" key="3">
    <source>
        <dbReference type="RefSeq" id="XP_022235821.1"/>
    </source>
</evidence>
<dbReference type="PANTHER" id="PTHR39959">
    <property type="entry name" value="RE44287P-RELATED"/>
    <property type="match status" value="1"/>
</dbReference>
<reference evidence="3" key="1">
    <citation type="submission" date="2025-08" db="UniProtKB">
        <authorList>
            <consortium name="RefSeq"/>
        </authorList>
    </citation>
    <scope>IDENTIFICATION</scope>
    <source>
        <tissue evidence="3">Muscle</tissue>
    </source>
</reference>
<evidence type="ECO:0000256" key="1">
    <source>
        <dbReference type="SAM" id="Phobius"/>
    </source>
</evidence>
<dbReference type="Proteomes" id="UP000694941">
    <property type="component" value="Unplaced"/>
</dbReference>
<feature type="transmembrane region" description="Helical" evidence="1">
    <location>
        <begin position="134"/>
        <end position="156"/>
    </location>
</feature>
<keyword evidence="1" id="KW-0812">Transmembrane</keyword>
<sequence length="194" mass="21465">MPKQPERLENQPGEVTLEFEAFMLENMPASGQLWIHAQIKACIDPADCIADFCLDLFQPSGHGKKKRSIPNETQYFLEFPRMPLHRNVPLKSTDGTTSDSANIGENIGITIVVPGDEKKLVDGNSVSGFNCTSFLALSGALGCMFFFAAILAGSMARKVHRLLQERRVSSLESVFSGKQRHLTASRQLLRDRSP</sequence>
<proteinExistence type="predicted"/>
<accession>A0ABM1RWR6</accession>
<dbReference type="RefSeq" id="XP_022235821.1">
    <property type="nucleotide sequence ID" value="XM_022380113.1"/>
</dbReference>
<organism evidence="2 3">
    <name type="scientific">Limulus polyphemus</name>
    <name type="common">Atlantic horseshoe crab</name>
    <dbReference type="NCBI Taxonomy" id="6850"/>
    <lineage>
        <taxon>Eukaryota</taxon>
        <taxon>Metazoa</taxon>
        <taxon>Ecdysozoa</taxon>
        <taxon>Arthropoda</taxon>
        <taxon>Chelicerata</taxon>
        <taxon>Merostomata</taxon>
        <taxon>Xiphosura</taxon>
        <taxon>Limulidae</taxon>
        <taxon>Limulus</taxon>
    </lineage>
</organism>
<keyword evidence="1" id="KW-1133">Transmembrane helix</keyword>
<keyword evidence="1" id="KW-0472">Membrane</keyword>
<dbReference type="GeneID" id="111083531"/>
<protein>
    <submittedName>
        <fullName evidence="3">Uncharacterized protein LOC111083531</fullName>
    </submittedName>
</protein>
<evidence type="ECO:0000313" key="2">
    <source>
        <dbReference type="Proteomes" id="UP000694941"/>
    </source>
</evidence>